<accession>A0A9W6TKT7</accession>
<sequence>MWRIDRQMTIRRGATTLTRTTLTSMIVMSRPPTSMNAEPRQSGRTARLRAAAVVETSLTEDSTVTHATKARTDVTVNMDRVRRAEELTTLHNTATSVINCPYHEQRFKLGSPSTETGLVPIGLPQLASPLVDCGYAFVCESKWLKTRRREEANEVKTMEIEKERNGSFGGGEIDERKYDEWNGGTSEGLISRITQKPRRDYQLENGIKLLSGERLGWWSAQKFDKRVRMRALVQGAANDARTRILLDTGANVSVISERFDKQLRLREVRDHGRCVLWVIDDGAGVDVVLGMDFMIPTGVRLDLFHATARLPDEVEIPLIKTQRMADTRKEGPHVPDGHTEVLTIPWHESRNNRPMRQPPTNETHELWVRRTKELIPKVVEFLRGRARRVRVTNISDRLVTCPVHLPLLMWVPRGSLPRTEGYVRLGSDKYNEWRVLAYSRSRDSNLYKDEGEIYQRWLAAQPSAVERVSYTTPTKILRRPSDSSEGELHPKPTERSDLVSESSESSQLKLEGAYLAAATVSKDWGDHDTLNAPEHLGYDIEFDDYAHELAFVLNLTEAASTTLDYTGTHVRHPTLSGEQQDRVVKVLKSHVRIMISSGNTLPTPAYGVLCDIDVQEHPPIIHKARRKNGVGIRLCIDYKMVNSVTAIMEYAIPLAHRHEEISVVLLPRCCQWILGIDDDSESSEDPQGGWSAFAERVQKAEAVETAVSGSTTDTATLGRTRFEADRENTDTPDFSSAVVNNPRDGMFASGEAGQSSLVPVFERRSFVDDICFSGESFDCCLETLDRLLSSLEECRISVSFTKIMSVQPTVDFLSHAVSREGLRADAKKLKATTEHSFPKTTKEVQTFLGTLNYYSRFIADFAVYGAAFYQVRKEDVGSSGDLSTAKRSFAAPQAKVADAPILKHFDRAKEVYVMLFANDWALSTTLMQKHDDVMHPVRFCGRVFKDNEVNYHPAENEVLALLLLLNTCYTRLAGRTINAYTTFSTLGWINTSKTLFGRSIQFCTLRTFHPICGHVVSVAPSGPPSRGRRQCVQPSREVTQVNTPRPRSEGVTTQYDIFFDFALKPRFVTAITRQQAHTSKKRVILAETPDEDSEASPVEPVPPDQLNDATTETSHSENDAISLGAAERPSSAEYVDP</sequence>
<evidence type="ECO:0000259" key="3">
    <source>
        <dbReference type="PROSITE" id="PS50175"/>
    </source>
</evidence>
<dbReference type="InterPro" id="IPR021109">
    <property type="entry name" value="Peptidase_aspartic_dom_sf"/>
</dbReference>
<feature type="region of interest" description="Disordered" evidence="2">
    <location>
        <begin position="1087"/>
        <end position="1137"/>
    </location>
</feature>
<feature type="region of interest" description="Disordered" evidence="2">
    <location>
        <begin position="471"/>
        <end position="503"/>
    </location>
</feature>
<proteinExistence type="predicted"/>
<comment type="caution">
    <text evidence="4">The sequence shown here is derived from an EMBL/GenBank/DDBJ whole genome shotgun (WGS) entry which is preliminary data.</text>
</comment>
<feature type="domain" description="Peptidase A2" evidence="3">
    <location>
        <begin position="242"/>
        <end position="257"/>
    </location>
</feature>
<keyword evidence="5" id="KW-1185">Reference proteome</keyword>
<dbReference type="GO" id="GO:0006508">
    <property type="term" value="P:proteolysis"/>
    <property type="evidence" value="ECO:0007669"/>
    <property type="project" value="InterPro"/>
</dbReference>
<reference evidence="4" key="1">
    <citation type="submission" date="2023-04" db="EMBL/GenBank/DDBJ databases">
        <title>Phytophthora fragariaefolia NBRC 109709.</title>
        <authorList>
            <person name="Ichikawa N."/>
            <person name="Sato H."/>
            <person name="Tonouchi N."/>
        </authorList>
    </citation>
    <scope>NUCLEOTIDE SEQUENCE</scope>
    <source>
        <strain evidence="4">NBRC 109709</strain>
    </source>
</reference>
<dbReference type="Gene3D" id="3.30.70.270">
    <property type="match status" value="2"/>
</dbReference>
<dbReference type="OrthoDB" id="4358334at2759"/>
<gene>
    <name evidence="4" type="ORF">Pfra01_000068700</name>
</gene>
<dbReference type="SUPFAM" id="SSF50630">
    <property type="entry name" value="Acid proteases"/>
    <property type="match status" value="1"/>
</dbReference>
<dbReference type="PANTHER" id="PTHR33064:SF37">
    <property type="entry name" value="RIBONUCLEASE H"/>
    <property type="match status" value="1"/>
</dbReference>
<feature type="region of interest" description="Disordered" evidence="2">
    <location>
        <begin position="1020"/>
        <end position="1049"/>
    </location>
</feature>
<organism evidence="4 5">
    <name type="scientific">Phytophthora fragariaefolia</name>
    <dbReference type="NCBI Taxonomy" id="1490495"/>
    <lineage>
        <taxon>Eukaryota</taxon>
        <taxon>Sar</taxon>
        <taxon>Stramenopiles</taxon>
        <taxon>Oomycota</taxon>
        <taxon>Peronosporomycetes</taxon>
        <taxon>Peronosporales</taxon>
        <taxon>Peronosporaceae</taxon>
        <taxon>Phytophthora</taxon>
    </lineage>
</organism>
<evidence type="ECO:0000313" key="5">
    <source>
        <dbReference type="Proteomes" id="UP001165121"/>
    </source>
</evidence>
<dbReference type="InterPro" id="IPR043502">
    <property type="entry name" value="DNA/RNA_pol_sf"/>
</dbReference>
<dbReference type="GO" id="GO:0004190">
    <property type="term" value="F:aspartic-type endopeptidase activity"/>
    <property type="evidence" value="ECO:0007669"/>
    <property type="project" value="InterPro"/>
</dbReference>
<keyword evidence="1" id="KW-0378">Hydrolase</keyword>
<feature type="compositionally biased region" description="Basic and acidic residues" evidence="2">
    <location>
        <begin position="479"/>
        <end position="498"/>
    </location>
</feature>
<dbReference type="InterPro" id="IPR041577">
    <property type="entry name" value="RT_RNaseH_2"/>
</dbReference>
<dbReference type="PANTHER" id="PTHR33064">
    <property type="entry name" value="POL PROTEIN"/>
    <property type="match status" value="1"/>
</dbReference>
<dbReference type="InterPro" id="IPR001995">
    <property type="entry name" value="Peptidase_A2_cat"/>
</dbReference>
<dbReference type="InterPro" id="IPR043128">
    <property type="entry name" value="Rev_trsase/Diguanyl_cyclase"/>
</dbReference>
<name>A0A9W6TKT7_9STRA</name>
<dbReference type="SUPFAM" id="SSF56672">
    <property type="entry name" value="DNA/RNA polymerases"/>
    <property type="match status" value="1"/>
</dbReference>
<protein>
    <submittedName>
        <fullName evidence="4">Unnamed protein product</fullName>
    </submittedName>
</protein>
<dbReference type="InterPro" id="IPR051320">
    <property type="entry name" value="Viral_Replic_Matur_Polypro"/>
</dbReference>
<dbReference type="PROSITE" id="PS50175">
    <property type="entry name" value="ASP_PROT_RETROV"/>
    <property type="match status" value="1"/>
</dbReference>
<dbReference type="Proteomes" id="UP001165121">
    <property type="component" value="Unassembled WGS sequence"/>
</dbReference>
<dbReference type="AlphaFoldDB" id="A0A9W6TKT7"/>
<evidence type="ECO:0000256" key="2">
    <source>
        <dbReference type="SAM" id="MobiDB-lite"/>
    </source>
</evidence>
<evidence type="ECO:0000256" key="1">
    <source>
        <dbReference type="ARBA" id="ARBA00022801"/>
    </source>
</evidence>
<evidence type="ECO:0000313" key="4">
    <source>
        <dbReference type="EMBL" id="GMF16102.1"/>
    </source>
</evidence>
<dbReference type="CDD" id="cd00303">
    <property type="entry name" value="retropepsin_like"/>
    <property type="match status" value="1"/>
</dbReference>
<dbReference type="EMBL" id="BSXT01000053">
    <property type="protein sequence ID" value="GMF16102.1"/>
    <property type="molecule type" value="Genomic_DNA"/>
</dbReference>
<feature type="compositionally biased region" description="Polar residues" evidence="2">
    <location>
        <begin position="1032"/>
        <end position="1049"/>
    </location>
</feature>
<dbReference type="Pfam" id="PF17919">
    <property type="entry name" value="RT_RNaseH_2"/>
    <property type="match status" value="1"/>
</dbReference>